<reference evidence="8" key="1">
    <citation type="submission" date="2016-06" db="UniProtKB">
        <authorList>
            <consortium name="WormBaseParasite"/>
        </authorList>
    </citation>
    <scope>IDENTIFICATION</scope>
</reference>
<dbReference type="Proteomes" id="UP000275846">
    <property type="component" value="Unassembled WGS sequence"/>
</dbReference>
<evidence type="ECO:0000256" key="4">
    <source>
        <dbReference type="ARBA" id="ARBA00023136"/>
    </source>
</evidence>
<dbReference type="GO" id="GO:0035249">
    <property type="term" value="P:synaptic transmission, glutamatergic"/>
    <property type="evidence" value="ECO:0007669"/>
    <property type="project" value="TreeGrafter"/>
</dbReference>
<dbReference type="OrthoDB" id="2985014at2759"/>
<dbReference type="GO" id="GO:0005326">
    <property type="term" value="F:neurotransmitter transmembrane transporter activity"/>
    <property type="evidence" value="ECO:0007669"/>
    <property type="project" value="TreeGrafter"/>
</dbReference>
<sequence>MMKPNEHTGETAKTATDQAIPRIKKQMSMSARIGPDGIPIFKQVPTIQEEEQEIKGPAKWRHKCTNYLLCRCSKRFYTAWMCCFGFMITFGIRCNIGWVTLQMRNNTHPAAAEIPEAIEIANITTKPDFYWTSKQRGMVDSSFFYGYMVTQIPGGVIASKFPANRLFGIAVGGSALVNLLVPASCRMHYGAVIFLRIVQGLVEVRQCCFNAYLSSELFCHRLIYLYI</sequence>
<accession>A0A183TFX9</accession>
<dbReference type="GO" id="GO:0060076">
    <property type="term" value="C:excitatory synapse"/>
    <property type="evidence" value="ECO:0007669"/>
    <property type="project" value="TreeGrafter"/>
</dbReference>
<proteinExistence type="predicted"/>
<dbReference type="GO" id="GO:0050803">
    <property type="term" value="P:regulation of synapse structure or activity"/>
    <property type="evidence" value="ECO:0007669"/>
    <property type="project" value="TreeGrafter"/>
</dbReference>
<keyword evidence="7" id="KW-1185">Reference proteome</keyword>
<dbReference type="STRING" id="70667.A0A183TFX9"/>
<keyword evidence="4 5" id="KW-0472">Membrane</keyword>
<evidence type="ECO:0000256" key="5">
    <source>
        <dbReference type="SAM" id="Phobius"/>
    </source>
</evidence>
<reference evidence="6 7" key="2">
    <citation type="submission" date="2018-11" db="EMBL/GenBank/DDBJ databases">
        <authorList>
            <consortium name="Pathogen Informatics"/>
        </authorList>
    </citation>
    <scope>NUCLEOTIDE SEQUENCE [LARGE SCALE GENOMIC DNA]</scope>
    <source>
        <strain evidence="6 7">NST_G2</strain>
    </source>
</reference>
<evidence type="ECO:0000313" key="6">
    <source>
        <dbReference type="EMBL" id="VDM01763.1"/>
    </source>
</evidence>
<feature type="transmembrane region" description="Helical" evidence="5">
    <location>
        <begin position="76"/>
        <end position="98"/>
    </location>
</feature>
<dbReference type="PANTHER" id="PTHR11662:SF456">
    <property type="entry name" value="VESICULAR GLUTAMATE TRANSPORTER, ISOFORM A"/>
    <property type="match status" value="1"/>
</dbReference>
<dbReference type="GO" id="GO:0098700">
    <property type="term" value="P:neurotransmitter loading into synaptic vesicle"/>
    <property type="evidence" value="ECO:0007669"/>
    <property type="project" value="TreeGrafter"/>
</dbReference>
<keyword evidence="2 5" id="KW-0812">Transmembrane</keyword>
<evidence type="ECO:0000256" key="2">
    <source>
        <dbReference type="ARBA" id="ARBA00022692"/>
    </source>
</evidence>
<dbReference type="AlphaFoldDB" id="A0A183TFX9"/>
<dbReference type="InterPro" id="IPR050382">
    <property type="entry name" value="MFS_Na/Anion_cotransporter"/>
</dbReference>
<protein>
    <submittedName>
        <fullName evidence="8">Sialin</fullName>
    </submittedName>
</protein>
<dbReference type="GO" id="GO:0005313">
    <property type="term" value="F:L-glutamate transmembrane transporter activity"/>
    <property type="evidence" value="ECO:0007669"/>
    <property type="project" value="TreeGrafter"/>
</dbReference>
<comment type="subcellular location">
    <subcellularLocation>
        <location evidence="1">Membrane</location>
        <topology evidence="1">Multi-pass membrane protein</topology>
    </subcellularLocation>
</comment>
<dbReference type="InterPro" id="IPR036259">
    <property type="entry name" value="MFS_trans_sf"/>
</dbReference>
<dbReference type="GO" id="GO:0030672">
    <property type="term" value="C:synaptic vesicle membrane"/>
    <property type="evidence" value="ECO:0007669"/>
    <property type="project" value="TreeGrafter"/>
</dbReference>
<evidence type="ECO:0000313" key="7">
    <source>
        <dbReference type="Proteomes" id="UP000275846"/>
    </source>
</evidence>
<dbReference type="PANTHER" id="PTHR11662">
    <property type="entry name" value="SOLUTE CARRIER FAMILY 17"/>
    <property type="match status" value="1"/>
</dbReference>
<name>A0A183TFX9_SCHSO</name>
<organism evidence="8">
    <name type="scientific">Schistocephalus solidus</name>
    <name type="common">Tapeworm</name>
    <dbReference type="NCBI Taxonomy" id="70667"/>
    <lineage>
        <taxon>Eukaryota</taxon>
        <taxon>Metazoa</taxon>
        <taxon>Spiralia</taxon>
        <taxon>Lophotrochozoa</taxon>
        <taxon>Platyhelminthes</taxon>
        <taxon>Cestoda</taxon>
        <taxon>Eucestoda</taxon>
        <taxon>Diphyllobothriidea</taxon>
        <taxon>Diphyllobothriidae</taxon>
        <taxon>Schistocephalus</taxon>
    </lineage>
</organism>
<dbReference type="SUPFAM" id="SSF103473">
    <property type="entry name" value="MFS general substrate transporter"/>
    <property type="match status" value="1"/>
</dbReference>
<evidence type="ECO:0000256" key="3">
    <source>
        <dbReference type="ARBA" id="ARBA00022989"/>
    </source>
</evidence>
<dbReference type="Gene3D" id="1.20.120.540">
    <property type="entry name" value="Voltage-gated potassium channels"/>
    <property type="match status" value="1"/>
</dbReference>
<keyword evidence="3 5" id="KW-1133">Transmembrane helix</keyword>
<gene>
    <name evidence="6" type="ORF">SSLN_LOCUS15377</name>
</gene>
<dbReference type="InterPro" id="IPR027378">
    <property type="entry name" value="Nucleotide_channel_N"/>
</dbReference>
<dbReference type="EMBL" id="UYSU01039876">
    <property type="protein sequence ID" value="VDM01763.1"/>
    <property type="molecule type" value="Genomic_DNA"/>
</dbReference>
<evidence type="ECO:0000313" key="8">
    <source>
        <dbReference type="WBParaSite" id="SSLN_0001595401-mRNA-1"/>
    </source>
</evidence>
<dbReference type="WBParaSite" id="SSLN_0001595401-mRNA-1">
    <property type="protein sequence ID" value="SSLN_0001595401-mRNA-1"/>
    <property type="gene ID" value="SSLN_0001595401"/>
</dbReference>
<evidence type="ECO:0000256" key="1">
    <source>
        <dbReference type="ARBA" id="ARBA00004141"/>
    </source>
</evidence>